<dbReference type="PANTHER" id="PTHR34131">
    <property type="entry name" value="(RAP ANNOTATION RELEASE2) GALACTOSE-BINDING LIKE DOMAIN CONTAINING PROTEIN"/>
    <property type="match status" value="1"/>
</dbReference>
<proteinExistence type="predicted"/>
<organism evidence="2 3">
    <name type="scientific">Aureococcus anophagefferens</name>
    <name type="common">Harmful bloom alga</name>
    <dbReference type="NCBI Taxonomy" id="44056"/>
    <lineage>
        <taxon>Eukaryota</taxon>
        <taxon>Sar</taxon>
        <taxon>Stramenopiles</taxon>
        <taxon>Ochrophyta</taxon>
        <taxon>Pelagophyceae</taxon>
        <taxon>Pelagomonadales</taxon>
        <taxon>Pelagomonadaceae</taxon>
        <taxon>Aureococcus</taxon>
    </lineage>
</organism>
<keyword evidence="3" id="KW-1185">Reference proteome</keyword>
<feature type="chain" id="PRO_5046419982" description="Lipid-binding serum glycoprotein N-terminal domain-containing protein" evidence="1">
    <location>
        <begin position="22"/>
        <end position="219"/>
    </location>
</feature>
<name>A0ABR1GF02_AURAN</name>
<dbReference type="EMBL" id="JBBJCI010000023">
    <property type="protein sequence ID" value="KAK7254634.1"/>
    <property type="molecule type" value="Genomic_DNA"/>
</dbReference>
<keyword evidence="1" id="KW-0732">Signal</keyword>
<sequence>MRRLRLATLLIAPLAQALSRAFDTRVRVATTLSQPLPPNAPVDPSLTAYMRLPSAQYALLDLPYGASLERLEGENFLLKVPTVKFFFLSVEPNVFATVESREDSVVVKSDRCTLLGSDALIERIGLNDAFEFAVTATMTWTDGDARSIDCDCTLAVDVAPPGPFRAMPRGLLQTTGNAVMRVATDQVLRGFLRTLIRDYDAWGSDAAYRDRRARDVGDG</sequence>
<protein>
    <recommendedName>
        <fullName evidence="4">Lipid-binding serum glycoprotein N-terminal domain-containing protein</fullName>
    </recommendedName>
</protein>
<evidence type="ECO:0000313" key="3">
    <source>
        <dbReference type="Proteomes" id="UP001363151"/>
    </source>
</evidence>
<gene>
    <name evidence="2" type="ORF">SO694_00010246</name>
</gene>
<reference evidence="2 3" key="1">
    <citation type="submission" date="2024-03" db="EMBL/GenBank/DDBJ databases">
        <title>Aureococcus anophagefferens CCMP1851 and Kratosvirus quantuckense: Draft genome of a second virus-susceptible host strain in the model system.</title>
        <authorList>
            <person name="Chase E."/>
            <person name="Truchon A.R."/>
            <person name="Schepens W."/>
            <person name="Wilhelm S.W."/>
        </authorList>
    </citation>
    <scope>NUCLEOTIDE SEQUENCE [LARGE SCALE GENOMIC DNA]</scope>
    <source>
        <strain evidence="2 3">CCMP1851</strain>
    </source>
</reference>
<evidence type="ECO:0000256" key="1">
    <source>
        <dbReference type="SAM" id="SignalP"/>
    </source>
</evidence>
<dbReference type="PANTHER" id="PTHR34131:SF3">
    <property type="entry name" value="(RAP ANNOTATION RELEASE2) GALACTOSE-BINDING LIKE DOMAIN CONTAINING PROTEIN"/>
    <property type="match status" value="1"/>
</dbReference>
<dbReference type="Proteomes" id="UP001363151">
    <property type="component" value="Unassembled WGS sequence"/>
</dbReference>
<dbReference type="InterPro" id="IPR018971">
    <property type="entry name" value="DUF1997"/>
</dbReference>
<comment type="caution">
    <text evidence="2">The sequence shown here is derived from an EMBL/GenBank/DDBJ whole genome shotgun (WGS) entry which is preliminary data.</text>
</comment>
<feature type="signal peptide" evidence="1">
    <location>
        <begin position="1"/>
        <end position="21"/>
    </location>
</feature>
<dbReference type="Pfam" id="PF09366">
    <property type="entry name" value="DUF1997"/>
    <property type="match status" value="1"/>
</dbReference>
<evidence type="ECO:0000313" key="2">
    <source>
        <dbReference type="EMBL" id="KAK7254634.1"/>
    </source>
</evidence>
<evidence type="ECO:0008006" key="4">
    <source>
        <dbReference type="Google" id="ProtNLM"/>
    </source>
</evidence>
<accession>A0ABR1GF02</accession>